<dbReference type="Proteomes" id="UP000238007">
    <property type="component" value="Unassembled WGS sequence"/>
</dbReference>
<dbReference type="CDD" id="cd01184">
    <property type="entry name" value="INT_C_like_1"/>
    <property type="match status" value="1"/>
</dbReference>
<evidence type="ECO:0000256" key="4">
    <source>
        <dbReference type="ARBA" id="ARBA00023172"/>
    </source>
</evidence>
<comment type="similarity">
    <text evidence="1">Belongs to the 'phage' integrase family.</text>
</comment>
<dbReference type="Pfam" id="PF20172">
    <property type="entry name" value="DUF6538"/>
    <property type="match status" value="1"/>
</dbReference>
<evidence type="ECO:0000256" key="2">
    <source>
        <dbReference type="ARBA" id="ARBA00022908"/>
    </source>
</evidence>
<accession>A0A2T0W1S7</accession>
<dbReference type="InterPro" id="IPR010998">
    <property type="entry name" value="Integrase_recombinase_N"/>
</dbReference>
<keyword evidence="3" id="KW-0238">DNA-binding</keyword>
<dbReference type="InterPro" id="IPR011010">
    <property type="entry name" value="DNA_brk_join_enz"/>
</dbReference>
<sequence length="513" mass="57122">MHLLNRRGRYFARLVVPKDLRGIVGKSELRTALGADYRDALRKLPGAVASLQNQIGEAERKQGQVGAAPRYPLAADQIAYAQYVRRMAFDDQLRNDPRYAAIGIDDILAQRLRDAIAGRANDAELDALTGDQLQRFRAAGNFDAPTGSDEWRVVARALCSAELEALARAAERDEGDFSGQPTAPIIVNATPLEKPQKRVSIKKLWAEYVLSRKQAGFMKDGAKRQTPVIDNLCKFLGHDNALKVTKKNLLEWRDHLLKSYQAKTISDVYLSTMRTLFEWAVDNDHIPENPALNVKQPKPKKAFSRERGYTDEEAVKLLRAARSYQPHADENGYIRETPAFVTAKRWVPIICAFTGARVTEITQLRKEDIRQVDGLWVARITPDAGSVKTGGYRDVPLHSQIIDEGFADLLNASGQGPLFHNGKTPDSYVRKSKQISNQLATWLRTAGLSPQGLPPSHAWRHRLKTQCMELGISDRVMDAIQGHAGRTAGDAYGDVTIATKAAAIERLPRYRLG</sequence>
<dbReference type="PANTHER" id="PTHR30349">
    <property type="entry name" value="PHAGE INTEGRASE-RELATED"/>
    <property type="match status" value="1"/>
</dbReference>
<keyword evidence="7" id="KW-1185">Reference proteome</keyword>
<evidence type="ECO:0000256" key="3">
    <source>
        <dbReference type="ARBA" id="ARBA00023125"/>
    </source>
</evidence>
<gene>
    <name evidence="6" type="ORF">CLV80_103221</name>
</gene>
<dbReference type="PROSITE" id="PS51898">
    <property type="entry name" value="TYR_RECOMBINASE"/>
    <property type="match status" value="1"/>
</dbReference>
<keyword evidence="4" id="KW-0233">DNA recombination</keyword>
<name>A0A2T0W1S7_9RHOB</name>
<dbReference type="GO" id="GO:0003677">
    <property type="term" value="F:DNA binding"/>
    <property type="evidence" value="ECO:0007669"/>
    <property type="project" value="UniProtKB-KW"/>
</dbReference>
<dbReference type="Pfam" id="PF00589">
    <property type="entry name" value="Phage_integrase"/>
    <property type="match status" value="1"/>
</dbReference>
<dbReference type="PANTHER" id="PTHR30349:SF41">
    <property type="entry name" value="INTEGRASE_RECOMBINASE PROTEIN MJ0367-RELATED"/>
    <property type="match status" value="1"/>
</dbReference>
<dbReference type="SUPFAM" id="SSF56349">
    <property type="entry name" value="DNA breaking-rejoining enzymes"/>
    <property type="match status" value="1"/>
</dbReference>
<dbReference type="GO" id="GO:0006310">
    <property type="term" value="P:DNA recombination"/>
    <property type="evidence" value="ECO:0007669"/>
    <property type="project" value="UniProtKB-KW"/>
</dbReference>
<protein>
    <submittedName>
        <fullName evidence="6">Site-specific recombinase XerD</fullName>
    </submittedName>
</protein>
<comment type="caution">
    <text evidence="6">The sequence shown here is derived from an EMBL/GenBank/DDBJ whole genome shotgun (WGS) entry which is preliminary data.</text>
</comment>
<keyword evidence="2" id="KW-0229">DNA integration</keyword>
<evidence type="ECO:0000256" key="1">
    <source>
        <dbReference type="ARBA" id="ARBA00008857"/>
    </source>
</evidence>
<dbReference type="Gene3D" id="1.10.150.130">
    <property type="match status" value="1"/>
</dbReference>
<dbReference type="GO" id="GO:0015074">
    <property type="term" value="P:DNA integration"/>
    <property type="evidence" value="ECO:0007669"/>
    <property type="project" value="UniProtKB-KW"/>
</dbReference>
<organism evidence="6 7">
    <name type="scientific">Yoonia maritima</name>
    <dbReference type="NCBI Taxonomy" id="1435347"/>
    <lineage>
        <taxon>Bacteria</taxon>
        <taxon>Pseudomonadati</taxon>
        <taxon>Pseudomonadota</taxon>
        <taxon>Alphaproteobacteria</taxon>
        <taxon>Rhodobacterales</taxon>
        <taxon>Paracoccaceae</taxon>
        <taxon>Yoonia</taxon>
    </lineage>
</organism>
<dbReference type="Gene3D" id="1.10.443.10">
    <property type="entry name" value="Intergrase catalytic core"/>
    <property type="match status" value="1"/>
</dbReference>
<reference evidence="6 7" key="1">
    <citation type="submission" date="2018-03" db="EMBL/GenBank/DDBJ databases">
        <title>Genomic Encyclopedia of Archaeal and Bacterial Type Strains, Phase II (KMG-II): from individual species to whole genera.</title>
        <authorList>
            <person name="Goeker M."/>
        </authorList>
    </citation>
    <scope>NUCLEOTIDE SEQUENCE [LARGE SCALE GENOMIC DNA]</scope>
    <source>
        <strain evidence="6 7">DSM 101533</strain>
    </source>
</reference>
<feature type="domain" description="Tyr recombinase" evidence="5">
    <location>
        <begin position="304"/>
        <end position="505"/>
    </location>
</feature>
<dbReference type="EMBL" id="PVTP01000003">
    <property type="protein sequence ID" value="PRY78893.1"/>
    <property type="molecule type" value="Genomic_DNA"/>
</dbReference>
<evidence type="ECO:0000259" key="5">
    <source>
        <dbReference type="PROSITE" id="PS51898"/>
    </source>
</evidence>
<dbReference type="InterPro" id="IPR050090">
    <property type="entry name" value="Tyrosine_recombinase_XerCD"/>
</dbReference>
<proteinExistence type="inferred from homology"/>
<evidence type="ECO:0000313" key="7">
    <source>
        <dbReference type="Proteomes" id="UP000238007"/>
    </source>
</evidence>
<dbReference type="InterPro" id="IPR002104">
    <property type="entry name" value="Integrase_catalytic"/>
</dbReference>
<dbReference type="InterPro" id="IPR046668">
    <property type="entry name" value="DUF6538"/>
</dbReference>
<evidence type="ECO:0000313" key="6">
    <source>
        <dbReference type="EMBL" id="PRY78893.1"/>
    </source>
</evidence>
<dbReference type="AlphaFoldDB" id="A0A2T0W1S7"/>
<dbReference type="InterPro" id="IPR013762">
    <property type="entry name" value="Integrase-like_cat_sf"/>
</dbReference>